<keyword evidence="2" id="KW-0805">Transcription regulation</keyword>
<dbReference type="AlphaFoldDB" id="A0A0D7X523"/>
<dbReference type="OrthoDB" id="9803735at2"/>
<dbReference type="FunFam" id="1.10.10.10:FF:000001">
    <property type="entry name" value="LysR family transcriptional regulator"/>
    <property type="match status" value="1"/>
</dbReference>
<dbReference type="SUPFAM" id="SSF46785">
    <property type="entry name" value="Winged helix' DNA-binding domain"/>
    <property type="match status" value="1"/>
</dbReference>
<dbReference type="Proteomes" id="UP000032534">
    <property type="component" value="Unassembled WGS sequence"/>
</dbReference>
<dbReference type="PANTHER" id="PTHR30419">
    <property type="entry name" value="HTH-TYPE TRANSCRIPTIONAL REGULATOR YBHD"/>
    <property type="match status" value="1"/>
</dbReference>
<dbReference type="PATRIC" id="fig|159743.3.peg.2996"/>
<dbReference type="InterPro" id="IPR000847">
    <property type="entry name" value="LysR_HTH_N"/>
</dbReference>
<proteinExistence type="inferred from homology"/>
<dbReference type="Gene3D" id="1.10.10.10">
    <property type="entry name" value="Winged helix-like DNA-binding domain superfamily/Winged helix DNA-binding domain"/>
    <property type="match status" value="1"/>
</dbReference>
<reference evidence="6 7" key="1">
    <citation type="submission" date="2014-11" db="EMBL/GenBank/DDBJ databases">
        <title>Draft Genome Sequences of Paenibacillus polymyxa NRRL B-30509 and Paenibacillus terrae NRRL B-30644, Strains from a Poultry Environment that Produce Tridecaptin A and Paenicidins.</title>
        <authorList>
            <person name="van Belkum M.J."/>
            <person name="Lohans C.T."/>
            <person name="Vederas J.C."/>
        </authorList>
    </citation>
    <scope>NUCLEOTIDE SEQUENCE [LARGE SCALE GENOMIC DNA]</scope>
    <source>
        <strain evidence="6 7">NRRL B-30644</strain>
    </source>
</reference>
<dbReference type="GO" id="GO:0005829">
    <property type="term" value="C:cytosol"/>
    <property type="evidence" value="ECO:0007669"/>
    <property type="project" value="TreeGrafter"/>
</dbReference>
<dbReference type="GO" id="GO:0003677">
    <property type="term" value="F:DNA binding"/>
    <property type="evidence" value="ECO:0007669"/>
    <property type="project" value="UniProtKB-KW"/>
</dbReference>
<evidence type="ECO:0000256" key="1">
    <source>
        <dbReference type="ARBA" id="ARBA00009437"/>
    </source>
</evidence>
<dbReference type="Pfam" id="PF00126">
    <property type="entry name" value="HTH_1"/>
    <property type="match status" value="1"/>
</dbReference>
<dbReference type="RefSeq" id="WP_044646619.1">
    <property type="nucleotide sequence ID" value="NZ_JTHP01000024.1"/>
</dbReference>
<dbReference type="InterPro" id="IPR005119">
    <property type="entry name" value="LysR_subst-bd"/>
</dbReference>
<organism evidence="6 7">
    <name type="scientific">Paenibacillus terrae</name>
    <dbReference type="NCBI Taxonomy" id="159743"/>
    <lineage>
        <taxon>Bacteria</taxon>
        <taxon>Bacillati</taxon>
        <taxon>Bacillota</taxon>
        <taxon>Bacilli</taxon>
        <taxon>Bacillales</taxon>
        <taxon>Paenibacillaceae</taxon>
        <taxon>Paenibacillus</taxon>
    </lineage>
</organism>
<dbReference type="InterPro" id="IPR036388">
    <property type="entry name" value="WH-like_DNA-bd_sf"/>
</dbReference>
<keyword evidence="4" id="KW-0804">Transcription</keyword>
<dbReference type="PRINTS" id="PR00039">
    <property type="entry name" value="HTHLYSR"/>
</dbReference>
<dbReference type="GO" id="GO:0003700">
    <property type="term" value="F:DNA-binding transcription factor activity"/>
    <property type="evidence" value="ECO:0007669"/>
    <property type="project" value="InterPro"/>
</dbReference>
<dbReference type="InterPro" id="IPR036390">
    <property type="entry name" value="WH_DNA-bd_sf"/>
</dbReference>
<feature type="domain" description="HTH lysR-type" evidence="5">
    <location>
        <begin position="1"/>
        <end position="58"/>
    </location>
</feature>
<evidence type="ECO:0000313" key="6">
    <source>
        <dbReference type="EMBL" id="KJD45132.1"/>
    </source>
</evidence>
<evidence type="ECO:0000256" key="2">
    <source>
        <dbReference type="ARBA" id="ARBA00023015"/>
    </source>
</evidence>
<comment type="caution">
    <text evidence="6">The sequence shown here is derived from an EMBL/GenBank/DDBJ whole genome shotgun (WGS) entry which is preliminary data.</text>
</comment>
<gene>
    <name evidence="6" type="ORF">QD47_13475</name>
</gene>
<keyword evidence="3" id="KW-0238">DNA-binding</keyword>
<dbReference type="EMBL" id="JTHP01000024">
    <property type="protein sequence ID" value="KJD45132.1"/>
    <property type="molecule type" value="Genomic_DNA"/>
</dbReference>
<dbReference type="InterPro" id="IPR050950">
    <property type="entry name" value="HTH-type_LysR_regulators"/>
</dbReference>
<protein>
    <submittedName>
        <fullName evidence="6">LysR family transcriptional regulator</fullName>
    </submittedName>
</protein>
<dbReference type="Gene3D" id="3.40.190.290">
    <property type="match status" value="1"/>
</dbReference>
<dbReference type="PROSITE" id="PS50931">
    <property type="entry name" value="HTH_LYSR"/>
    <property type="match status" value="1"/>
</dbReference>
<evidence type="ECO:0000256" key="4">
    <source>
        <dbReference type="ARBA" id="ARBA00023163"/>
    </source>
</evidence>
<accession>A0A0D7X523</accession>
<evidence type="ECO:0000256" key="3">
    <source>
        <dbReference type="ARBA" id="ARBA00023125"/>
    </source>
</evidence>
<name>A0A0D7X523_9BACL</name>
<dbReference type="Pfam" id="PF03466">
    <property type="entry name" value="LysR_substrate"/>
    <property type="match status" value="1"/>
</dbReference>
<comment type="similarity">
    <text evidence="1">Belongs to the LysR transcriptional regulatory family.</text>
</comment>
<dbReference type="CDD" id="cd08434">
    <property type="entry name" value="PBP2_GltC_like"/>
    <property type="match status" value="1"/>
</dbReference>
<keyword evidence="7" id="KW-1185">Reference proteome</keyword>
<dbReference type="SUPFAM" id="SSF53850">
    <property type="entry name" value="Periplasmic binding protein-like II"/>
    <property type="match status" value="1"/>
</dbReference>
<sequence length="303" mass="34596">MNLKHLQYFRVLAEMEHFTQAAVRLCITQPSLSHAISELEKDLGVHLFEKQGRNIRLNKYGRFFLKYVEHAMDELEKGEHNLRELVSPSHGNVDLAFIYTLGSHFIPAIIQAFSASDARKDISFSFHQGNTNDIIQGLKQEHYDVAFCSHMENEPDVEFIPLAQQELVVIVSPDHPLASLNQIDLKDAAAYPFIFFNKKSGIRPIIENLFAKVGVTPEIICEIEEDTAMAGLVSVNYGIAVMPRISSLDYFNVKTLPIVNPEYERFIYLASIKNRYLSPAVVDFRNFALSYGEEFYLKTHQHV</sequence>
<evidence type="ECO:0000259" key="5">
    <source>
        <dbReference type="PROSITE" id="PS50931"/>
    </source>
</evidence>
<dbReference type="PANTHER" id="PTHR30419:SF28">
    <property type="entry name" value="HTH-TYPE TRANSCRIPTIONAL REGULATOR BSDA"/>
    <property type="match status" value="1"/>
</dbReference>
<evidence type="ECO:0000313" key="7">
    <source>
        <dbReference type="Proteomes" id="UP000032534"/>
    </source>
</evidence>